<evidence type="ECO:0000256" key="2">
    <source>
        <dbReference type="SAM" id="SignalP"/>
    </source>
</evidence>
<gene>
    <name evidence="3" type="ORF">OM075_15585</name>
</gene>
<reference evidence="3" key="1">
    <citation type="submission" date="2022-10" db="EMBL/GenBank/DDBJ databases">
        <authorList>
            <person name="Yu W.X."/>
        </authorList>
    </citation>
    <scope>NUCLEOTIDE SEQUENCE</scope>
    <source>
        <strain evidence="3">AAT</strain>
    </source>
</reference>
<dbReference type="EMBL" id="JAPDPJ010000039">
    <property type="protein sequence ID" value="MCW3787897.1"/>
    <property type="molecule type" value="Genomic_DNA"/>
</dbReference>
<evidence type="ECO:0000313" key="3">
    <source>
        <dbReference type="EMBL" id="MCW3787897.1"/>
    </source>
</evidence>
<protein>
    <submittedName>
        <fullName evidence="3">Uncharacterized protein</fullName>
    </submittedName>
</protein>
<feature type="chain" id="PRO_5042000342" evidence="2">
    <location>
        <begin position="23"/>
        <end position="266"/>
    </location>
</feature>
<accession>A0AAE3M695</accession>
<feature type="signal peptide" evidence="2">
    <location>
        <begin position="1"/>
        <end position="22"/>
    </location>
</feature>
<dbReference type="Proteomes" id="UP001209229">
    <property type="component" value="Unassembled WGS sequence"/>
</dbReference>
<evidence type="ECO:0000313" key="4">
    <source>
        <dbReference type="Proteomes" id="UP001209229"/>
    </source>
</evidence>
<feature type="coiled-coil region" evidence="1">
    <location>
        <begin position="224"/>
        <end position="263"/>
    </location>
</feature>
<keyword evidence="4" id="KW-1185">Reference proteome</keyword>
<name>A0AAE3M695_9BACT</name>
<organism evidence="3 4">
    <name type="scientific">Plebeiibacterium sediminum</name>
    <dbReference type="NCBI Taxonomy" id="2992112"/>
    <lineage>
        <taxon>Bacteria</taxon>
        <taxon>Pseudomonadati</taxon>
        <taxon>Bacteroidota</taxon>
        <taxon>Bacteroidia</taxon>
        <taxon>Marinilabiliales</taxon>
        <taxon>Marinilabiliaceae</taxon>
        <taxon>Plebeiibacterium</taxon>
    </lineage>
</organism>
<dbReference type="RefSeq" id="WP_301191461.1">
    <property type="nucleotide sequence ID" value="NZ_JAPDPJ010000039.1"/>
</dbReference>
<keyword evidence="2" id="KW-0732">Signal</keyword>
<comment type="caution">
    <text evidence="3">The sequence shown here is derived from an EMBL/GenBank/DDBJ whole genome shotgun (WGS) entry which is preliminary data.</text>
</comment>
<keyword evidence="1" id="KW-0175">Coiled coil</keyword>
<sequence>MKRIFVLLVAYLSIVTATFCQANVLDEDGESTPIFIKSGCIGVGTNSPSAKLHISSLTSGDAVVKIEADTDNNFESDNPMLQFRQDGGTLGINIGFDETLFGSNIFGIGRLYSSNQFNDCFFIDTKNGNVSINKKPSVDAKLDVNGTIRATEILVEANGNTADFVFSDTYNLKDLTEVENYIKTHKHLPDIPSAEEMEASGVNLAEMNKLLLQKVEELTLYTIKQEEKLAKIEIESNKEQAERNELTEKLDALEAEMAQIKVLLLK</sequence>
<dbReference type="AlphaFoldDB" id="A0AAE3M695"/>
<proteinExistence type="predicted"/>
<evidence type="ECO:0000256" key="1">
    <source>
        <dbReference type="SAM" id="Coils"/>
    </source>
</evidence>